<accession>A0A0A0EF59</accession>
<evidence type="ECO:0000256" key="1">
    <source>
        <dbReference type="SAM" id="MobiDB-lite"/>
    </source>
</evidence>
<dbReference type="eggNOG" id="COG1262">
    <property type="taxonomic scope" value="Bacteria"/>
</dbReference>
<dbReference type="EMBL" id="AQQX01000003">
    <property type="protein sequence ID" value="KGM48925.1"/>
    <property type="molecule type" value="Genomic_DNA"/>
</dbReference>
<keyword evidence="4" id="KW-1185">Reference proteome</keyword>
<evidence type="ECO:0000259" key="2">
    <source>
        <dbReference type="Pfam" id="PF03781"/>
    </source>
</evidence>
<dbReference type="InterPro" id="IPR042095">
    <property type="entry name" value="SUMF_sf"/>
</dbReference>
<dbReference type="InterPro" id="IPR005532">
    <property type="entry name" value="SUMF_dom"/>
</dbReference>
<dbReference type="SUPFAM" id="SSF56436">
    <property type="entry name" value="C-type lectin-like"/>
    <property type="match status" value="1"/>
</dbReference>
<dbReference type="InterPro" id="IPR051043">
    <property type="entry name" value="Sulfatase_Mod_Factor_Kinase"/>
</dbReference>
<dbReference type="GO" id="GO:0120147">
    <property type="term" value="F:formylglycine-generating oxidase activity"/>
    <property type="evidence" value="ECO:0007669"/>
    <property type="project" value="TreeGrafter"/>
</dbReference>
<dbReference type="RefSeq" id="WP_043747732.1">
    <property type="nucleotide sequence ID" value="NZ_AQQX01000003.1"/>
</dbReference>
<proteinExistence type="predicted"/>
<protein>
    <submittedName>
        <fullName evidence="3">NirV</fullName>
    </submittedName>
</protein>
<dbReference type="Pfam" id="PF03781">
    <property type="entry name" value="FGE-sulfatase"/>
    <property type="match status" value="1"/>
</dbReference>
<dbReference type="InterPro" id="IPR016187">
    <property type="entry name" value="CTDL_fold"/>
</dbReference>
<dbReference type="PANTHER" id="PTHR23150">
    <property type="entry name" value="SULFATASE MODIFYING FACTOR 1, 2"/>
    <property type="match status" value="1"/>
</dbReference>
<dbReference type="OrthoDB" id="9768004at2"/>
<reference evidence="3 4" key="1">
    <citation type="journal article" date="2015" name="Antonie Van Leeuwenhoek">
        <title>Pseudooceanicola atlanticus gen. nov. sp. nov., isolated from surface seawater of the Atlantic Ocean and reclassification of Oceanicola batsensis, Oceanicola marinus, Oceanicola nitratireducens, Oceanicola nanhaiensis, Oceanicola antarcticus and Oceanicola flagellatus, as Pseudooceanicola batsensis comb. nov., Pseudooceanicola marinus comb. nov., Pseudooceanicola nitratireducens comb. nov., Pseudooceanicola nanhaiensis comb. nov., Pseudooceanicola antarcticus comb. nov., and Pseudooceanicola flagellatus comb. nov.</title>
        <authorList>
            <person name="Lai Q."/>
            <person name="Li G."/>
            <person name="Liu X."/>
            <person name="Du Y."/>
            <person name="Sun F."/>
            <person name="Shao Z."/>
        </authorList>
    </citation>
    <scope>NUCLEOTIDE SEQUENCE [LARGE SCALE GENOMIC DNA]</scope>
    <source>
        <strain evidence="3 4">22II-s11g</strain>
    </source>
</reference>
<organism evidence="3 4">
    <name type="scientific">Pseudooceanicola atlanticus</name>
    <dbReference type="NCBI Taxonomy" id="1461694"/>
    <lineage>
        <taxon>Bacteria</taxon>
        <taxon>Pseudomonadati</taxon>
        <taxon>Pseudomonadota</taxon>
        <taxon>Alphaproteobacteria</taxon>
        <taxon>Rhodobacterales</taxon>
        <taxon>Paracoccaceae</taxon>
        <taxon>Pseudooceanicola</taxon>
    </lineage>
</organism>
<sequence>MKQGVLLGIALGSLVIAASAGILSQLAGAPQQEAVPSAGVTEAGPVVVRIKAGTIAYRPLGNFSHNGKTVTPALTELPVAEFEIMRFQVSRDDYAVCVAAGACPDAGTGRGQLPQTNVNWHDAWAYAKWLSERTGETWRLPTAPEWQRAAEDRQGDTSPEESDLDPGERMLSQYKRGVLLRGEADTALRPQGGFGSNGLGISDMGGNVWEWTDGCMENGQVGRDGTVLSLEPYCGVRIAGGRHRAAIIDFVRDASVGGCAVGLPPDHLGFRLVREAIAGEPPTP</sequence>
<name>A0A0A0EF59_9RHOB</name>
<evidence type="ECO:0000313" key="4">
    <source>
        <dbReference type="Proteomes" id="UP000030004"/>
    </source>
</evidence>
<feature type="domain" description="Sulfatase-modifying factor enzyme-like" evidence="2">
    <location>
        <begin position="46"/>
        <end position="274"/>
    </location>
</feature>
<dbReference type="AlphaFoldDB" id="A0A0A0EF59"/>
<dbReference type="Proteomes" id="UP000030004">
    <property type="component" value="Unassembled WGS sequence"/>
</dbReference>
<feature type="region of interest" description="Disordered" evidence="1">
    <location>
        <begin position="140"/>
        <end position="168"/>
    </location>
</feature>
<gene>
    <name evidence="3" type="ORF">ATO9_09495</name>
</gene>
<dbReference type="Gene3D" id="3.90.1580.10">
    <property type="entry name" value="paralog of FGE (formylglycine-generating enzyme)"/>
    <property type="match status" value="1"/>
</dbReference>
<comment type="caution">
    <text evidence="3">The sequence shown here is derived from an EMBL/GenBank/DDBJ whole genome shotgun (WGS) entry which is preliminary data.</text>
</comment>
<evidence type="ECO:0000313" key="3">
    <source>
        <dbReference type="EMBL" id="KGM48925.1"/>
    </source>
</evidence>
<dbReference type="PANTHER" id="PTHR23150:SF19">
    <property type="entry name" value="FORMYLGLYCINE-GENERATING ENZYME"/>
    <property type="match status" value="1"/>
</dbReference>
<dbReference type="STRING" id="1461694.ATO9_09495"/>